<evidence type="ECO:0000256" key="1">
    <source>
        <dbReference type="ARBA" id="ARBA00022448"/>
    </source>
</evidence>
<feature type="signal peptide" evidence="7">
    <location>
        <begin position="1"/>
        <end position="23"/>
    </location>
</feature>
<protein>
    <submittedName>
        <fullName evidence="9">Sulfite oxidase cytochrome subunit SoxD</fullName>
    </submittedName>
</protein>
<dbReference type="Proteomes" id="UP000001353">
    <property type="component" value="Chromosome"/>
</dbReference>
<dbReference type="GO" id="GO:0046872">
    <property type="term" value="F:metal ion binding"/>
    <property type="evidence" value="ECO:0007669"/>
    <property type="project" value="UniProtKB-KW"/>
</dbReference>
<dbReference type="KEGG" id="rli:RLO149_c031820"/>
<feature type="domain" description="Cytochrome c" evidence="8">
    <location>
        <begin position="241"/>
        <end position="344"/>
    </location>
</feature>
<keyword evidence="2 6" id="KW-0349">Heme</keyword>
<dbReference type="Pfam" id="PF00034">
    <property type="entry name" value="Cytochrom_C"/>
    <property type="match status" value="2"/>
</dbReference>
<evidence type="ECO:0000256" key="4">
    <source>
        <dbReference type="ARBA" id="ARBA00022982"/>
    </source>
</evidence>
<keyword evidence="5 6" id="KW-0408">Iron</keyword>
<dbReference type="Gene3D" id="1.10.760.10">
    <property type="entry name" value="Cytochrome c-like domain"/>
    <property type="match status" value="2"/>
</dbReference>
<evidence type="ECO:0000256" key="2">
    <source>
        <dbReference type="ARBA" id="ARBA00022617"/>
    </source>
</evidence>
<dbReference type="SUPFAM" id="SSF46626">
    <property type="entry name" value="Cytochrome c"/>
    <property type="match status" value="2"/>
</dbReference>
<feature type="domain" description="Cytochrome c" evidence="8">
    <location>
        <begin position="56"/>
        <end position="144"/>
    </location>
</feature>
<dbReference type="AlphaFoldDB" id="F7ZJW3"/>
<accession>F7ZJW3</accession>
<dbReference type="InterPro" id="IPR009056">
    <property type="entry name" value="Cyt_c-like_dom"/>
</dbReference>
<evidence type="ECO:0000256" key="7">
    <source>
        <dbReference type="SAM" id="SignalP"/>
    </source>
</evidence>
<dbReference type="PROSITE" id="PS51007">
    <property type="entry name" value="CYTC"/>
    <property type="match status" value="2"/>
</dbReference>
<evidence type="ECO:0000256" key="5">
    <source>
        <dbReference type="ARBA" id="ARBA00023004"/>
    </source>
</evidence>
<reference evidence="9 10" key="1">
    <citation type="journal article" date="2011" name="BMC Genomics">
        <title>Comparative genome analysis and genome-guided physiological analysis of Roseobacter litoralis.</title>
        <authorList>
            <person name="Kalhoefer D."/>
            <person name="Thole S."/>
            <person name="Voget S."/>
            <person name="Lehmann R."/>
            <person name="Liesegang H."/>
            <person name="Wollher A."/>
            <person name="Daniel R."/>
            <person name="Simon M."/>
            <person name="Brinkhoff T."/>
        </authorList>
    </citation>
    <scope>NUCLEOTIDE SEQUENCE [LARGE SCALE GENOMIC DNA]</scope>
    <source>
        <strain evidence="10">ATCC 49566 / DSM 6996 / JCM 21268 / NBRC 15278 / OCh 149</strain>
    </source>
</reference>
<feature type="chain" id="PRO_5003366851" evidence="7">
    <location>
        <begin position="24"/>
        <end position="345"/>
    </location>
</feature>
<gene>
    <name evidence="9" type="primary">soxD4</name>
    <name evidence="9" type="ordered locus">RLO149_c031820</name>
</gene>
<keyword evidence="4" id="KW-0249">Electron transport</keyword>
<keyword evidence="3 6" id="KW-0479">Metal-binding</keyword>
<dbReference type="InterPro" id="IPR036909">
    <property type="entry name" value="Cyt_c-like_dom_sf"/>
</dbReference>
<dbReference type="PANTHER" id="PTHR11961">
    <property type="entry name" value="CYTOCHROME C"/>
    <property type="match status" value="1"/>
</dbReference>
<evidence type="ECO:0000313" key="10">
    <source>
        <dbReference type="Proteomes" id="UP000001353"/>
    </source>
</evidence>
<evidence type="ECO:0000256" key="6">
    <source>
        <dbReference type="PROSITE-ProRule" id="PRU00433"/>
    </source>
</evidence>
<name>F7ZJW3_ROSLO</name>
<dbReference type="PRINTS" id="PR00604">
    <property type="entry name" value="CYTCHRMECIAB"/>
</dbReference>
<dbReference type="HOGENOM" id="CLU_052974_0_1_5"/>
<dbReference type="GO" id="GO:0009055">
    <property type="term" value="F:electron transfer activity"/>
    <property type="evidence" value="ECO:0007669"/>
    <property type="project" value="InterPro"/>
</dbReference>
<proteinExistence type="predicted"/>
<evidence type="ECO:0000313" key="9">
    <source>
        <dbReference type="EMBL" id="AEI95138.1"/>
    </source>
</evidence>
<dbReference type="GO" id="GO:0020037">
    <property type="term" value="F:heme binding"/>
    <property type="evidence" value="ECO:0007669"/>
    <property type="project" value="InterPro"/>
</dbReference>
<dbReference type="OrthoDB" id="9779283at2"/>
<dbReference type="STRING" id="391595.RLO149_c031820"/>
<dbReference type="EMBL" id="CP002623">
    <property type="protein sequence ID" value="AEI95138.1"/>
    <property type="molecule type" value="Genomic_DNA"/>
</dbReference>
<keyword evidence="1" id="KW-0813">Transport</keyword>
<dbReference type="RefSeq" id="WP_013963048.1">
    <property type="nucleotide sequence ID" value="NC_015730.1"/>
</dbReference>
<evidence type="ECO:0000256" key="3">
    <source>
        <dbReference type="ARBA" id="ARBA00022723"/>
    </source>
</evidence>
<dbReference type="InterPro" id="IPR002327">
    <property type="entry name" value="Cyt_c_1A/1B"/>
</dbReference>
<dbReference type="eggNOG" id="COG3474">
    <property type="taxonomic scope" value="Bacteria"/>
</dbReference>
<keyword evidence="10" id="KW-1185">Reference proteome</keyword>
<evidence type="ECO:0000259" key="8">
    <source>
        <dbReference type="PROSITE" id="PS51007"/>
    </source>
</evidence>
<sequence length="345" mass="37258">MSKFLKSTLALTALSLMAAPAMADKLGLGRAALPEEIAAWDGDVRPDGTGLPVGSGDAIIGEEIFATQCAACHGDFAEGIGNWPKLAGGMDTLYHDDPLKTVGSYWPYLSTAFDYIKRSMPYGNAGTLSDDETYAILAYILYSNDLIDDDFVLSNETFLDVEMPNADGFIVDDRAETEYAQWRGEPCMENCKPEPVSVTMRAMVLDVTPQEEAQAPAEETNVAETAAQAEPEVVAASFDAALAEEGEKVFRKCKSCHQVGEDAKNRVGPILNGIVGKPAGAVEGFRYSKPMTAAGEEGLVWSEAELIAFLAKPKDYMKGTKMAFAGLRKEDDLLAVVEYLKSFEE</sequence>
<organism evidence="9 10">
    <name type="scientific">Roseobacter litoralis (strain ATCC 49566 / DSM 6996 / JCM 21268 / NBRC 15278 / OCh 149)</name>
    <dbReference type="NCBI Taxonomy" id="391595"/>
    <lineage>
        <taxon>Bacteria</taxon>
        <taxon>Pseudomonadati</taxon>
        <taxon>Pseudomonadota</taxon>
        <taxon>Alphaproteobacteria</taxon>
        <taxon>Rhodobacterales</taxon>
        <taxon>Roseobacteraceae</taxon>
        <taxon>Roseobacter</taxon>
    </lineage>
</organism>
<dbReference type="eggNOG" id="COG3258">
    <property type="taxonomic scope" value="Bacteria"/>
</dbReference>
<keyword evidence="7" id="KW-0732">Signal</keyword>